<dbReference type="EMBL" id="JAVFWL010000001">
    <property type="protein sequence ID" value="KAK6731259.1"/>
    <property type="molecule type" value="Genomic_DNA"/>
</dbReference>
<evidence type="ECO:0000256" key="1">
    <source>
        <dbReference type="SAM" id="MobiDB-lite"/>
    </source>
</evidence>
<comment type="caution">
    <text evidence="2">The sequence shown here is derived from an EMBL/GenBank/DDBJ whole genome shotgun (WGS) entry which is preliminary data.</text>
</comment>
<evidence type="ECO:0000313" key="3">
    <source>
        <dbReference type="Proteomes" id="UP001303046"/>
    </source>
</evidence>
<reference evidence="2 3" key="1">
    <citation type="submission" date="2023-08" db="EMBL/GenBank/DDBJ databases">
        <title>A Necator americanus chromosomal reference genome.</title>
        <authorList>
            <person name="Ilik V."/>
            <person name="Petrzelkova K.J."/>
            <person name="Pardy F."/>
            <person name="Fuh T."/>
            <person name="Niatou-Singa F.S."/>
            <person name="Gouil Q."/>
            <person name="Baker L."/>
            <person name="Ritchie M.E."/>
            <person name="Jex A.R."/>
            <person name="Gazzola D."/>
            <person name="Li H."/>
            <person name="Toshio Fujiwara R."/>
            <person name="Zhan B."/>
            <person name="Aroian R.V."/>
            <person name="Pafco B."/>
            <person name="Schwarz E.M."/>
        </authorList>
    </citation>
    <scope>NUCLEOTIDE SEQUENCE [LARGE SCALE GENOMIC DNA]</scope>
    <source>
        <strain evidence="2 3">Aroian</strain>
        <tissue evidence="2">Whole animal</tissue>
    </source>
</reference>
<feature type="compositionally biased region" description="Basic and acidic residues" evidence="1">
    <location>
        <begin position="47"/>
        <end position="64"/>
    </location>
</feature>
<dbReference type="Proteomes" id="UP001303046">
    <property type="component" value="Unassembled WGS sequence"/>
</dbReference>
<protein>
    <submittedName>
        <fullName evidence="2">Uncharacterized protein</fullName>
    </submittedName>
</protein>
<accession>A0ABR1BY35</accession>
<sequence>MDIVAHQRRLADQKAWSEKFSTTAGFEPAIFCSVGRRVIHCATRPTVDGHHGTPAEIGRPKGGSEKFSTTAGFEPAIFCSVGRRVIHCATRPTVDGYRGTPTVIGRRKGEERKVLDHGRIRTCNLLLRRQTRYPLRHAAQCKNIEYACLTSTCHGTPAEIGRPKGVERKVLDHGRIRTCNLLLRRRVIHCATRPTVDGYRGTPTVISRPKGVERKVLDHGRIRTCNLLLRRQTRYPLRHAAHCKNIGYTWHTSGDWQTKKAWSEKFSTTAGFEPAIFCSVGRRVIHCATRPTVDGYRGTPTVISRPKGEERKVLDHGRIRTCNLLLRRQTRYPLRHAAYCGIGYRGTPTVISRPKGEERKVLDHGRIRTCNLLLRRQTRYPLRHAAQCKNIEYACLTVHVMAHQRRLADQKAWSEKFSTTAGFEPAIFCSVGRRVIHCATRPTVDGYRGTPTVISRPKGVERKVLDHGRIRTCNLLLRRQTRYPLRHAAYCKNIGYLNVALQR</sequence>
<evidence type="ECO:0000313" key="2">
    <source>
        <dbReference type="EMBL" id="KAK6731259.1"/>
    </source>
</evidence>
<feature type="region of interest" description="Disordered" evidence="1">
    <location>
        <begin position="47"/>
        <end position="66"/>
    </location>
</feature>
<proteinExistence type="predicted"/>
<keyword evidence="3" id="KW-1185">Reference proteome</keyword>
<name>A0ABR1BY35_NECAM</name>
<organism evidence="2 3">
    <name type="scientific">Necator americanus</name>
    <name type="common">Human hookworm</name>
    <dbReference type="NCBI Taxonomy" id="51031"/>
    <lineage>
        <taxon>Eukaryota</taxon>
        <taxon>Metazoa</taxon>
        <taxon>Ecdysozoa</taxon>
        <taxon>Nematoda</taxon>
        <taxon>Chromadorea</taxon>
        <taxon>Rhabditida</taxon>
        <taxon>Rhabditina</taxon>
        <taxon>Rhabditomorpha</taxon>
        <taxon>Strongyloidea</taxon>
        <taxon>Ancylostomatidae</taxon>
        <taxon>Bunostominae</taxon>
        <taxon>Necator</taxon>
    </lineage>
</organism>
<gene>
    <name evidence="2" type="primary">Necator_chrI.g3749</name>
    <name evidence="2" type="ORF">RB195_007620</name>
</gene>